<reference evidence="3 4" key="1">
    <citation type="submission" date="2021-01" db="EMBL/GenBank/DDBJ databases">
        <title>Actinoplanes sp. nov. LDG1-01 isolated from lichen.</title>
        <authorList>
            <person name="Saeng-In P."/>
            <person name="Phongsopitanun W."/>
            <person name="Kanchanasin P."/>
            <person name="Yuki M."/>
            <person name="Kudo T."/>
            <person name="Ohkuma M."/>
            <person name="Tanasupawat S."/>
        </authorList>
    </citation>
    <scope>NUCLEOTIDE SEQUENCE [LARGE SCALE GENOMIC DNA]</scope>
    <source>
        <strain evidence="3 4">LDG1-01</strain>
    </source>
</reference>
<dbReference type="Pfam" id="PF13560">
    <property type="entry name" value="HTH_31"/>
    <property type="match status" value="1"/>
</dbReference>
<gene>
    <name evidence="3" type="ORF">JKJ07_36970</name>
</gene>
<dbReference type="RefSeq" id="WP_202996619.1">
    <property type="nucleotide sequence ID" value="NZ_JAENHO010000012.1"/>
</dbReference>
<proteinExistence type="predicted"/>
<organism evidence="3 4">
    <name type="scientific">Paractinoplanes lichenicola</name>
    <dbReference type="NCBI Taxonomy" id="2802976"/>
    <lineage>
        <taxon>Bacteria</taxon>
        <taxon>Bacillati</taxon>
        <taxon>Actinomycetota</taxon>
        <taxon>Actinomycetes</taxon>
        <taxon>Micromonosporales</taxon>
        <taxon>Micromonosporaceae</taxon>
        <taxon>Paractinoplanes</taxon>
    </lineage>
</organism>
<dbReference type="SMART" id="SM00530">
    <property type="entry name" value="HTH_XRE"/>
    <property type="match status" value="1"/>
</dbReference>
<dbReference type="InterPro" id="IPR001387">
    <property type="entry name" value="Cro/C1-type_HTH"/>
</dbReference>
<dbReference type="Gene3D" id="1.10.260.40">
    <property type="entry name" value="lambda repressor-like DNA-binding domains"/>
    <property type="match status" value="1"/>
</dbReference>
<accession>A0ABS1VZP5</accession>
<dbReference type="InterPro" id="IPR010982">
    <property type="entry name" value="Lambda_DNA-bd_dom_sf"/>
</dbReference>
<dbReference type="SUPFAM" id="SSF47413">
    <property type="entry name" value="lambda repressor-like DNA-binding domains"/>
    <property type="match status" value="1"/>
</dbReference>
<dbReference type="Pfam" id="PF17765">
    <property type="entry name" value="MLTR_LBD"/>
    <property type="match status" value="1"/>
</dbReference>
<dbReference type="EMBL" id="JAENHO010000012">
    <property type="protein sequence ID" value="MBL7259929.1"/>
    <property type="molecule type" value="Genomic_DNA"/>
</dbReference>
<sequence length="285" mass="30958">MPELAELLRAWRLRLTPADVGLPPGAGRRLTGLRRSEVAVLADLSTDYVVRLEQGRSDSPSAPAVAALAEALRLTPQESGQLHAAAGLPAPRPARVPTYVPPVVRGLLDNMPGVAVGVYTLPWTMLAANPAWVSLFGPVTPGNLVYEQFTGTAPTPLRPEADTRRFERALVTDVRAALLRYPDDPSLQALIASLRRESPRFDTMWSEGVVTSHRKGPKTSPPTARVPRRFPGPGPPRSPSCATRSRSPTPTSRWSPTRPLNRLPRRAGSATVPRCTRTRPKPPLR</sequence>
<feature type="compositionally biased region" description="Basic residues" evidence="1">
    <location>
        <begin position="276"/>
        <end position="285"/>
    </location>
</feature>
<evidence type="ECO:0000313" key="3">
    <source>
        <dbReference type="EMBL" id="MBL7259929.1"/>
    </source>
</evidence>
<dbReference type="PANTHER" id="PTHR35010">
    <property type="entry name" value="BLL4672 PROTEIN-RELATED"/>
    <property type="match status" value="1"/>
</dbReference>
<dbReference type="Gene3D" id="3.30.450.180">
    <property type="match status" value="1"/>
</dbReference>
<evidence type="ECO:0000313" key="4">
    <source>
        <dbReference type="Proteomes" id="UP000598996"/>
    </source>
</evidence>
<dbReference type="PANTHER" id="PTHR35010:SF2">
    <property type="entry name" value="BLL4672 PROTEIN"/>
    <property type="match status" value="1"/>
</dbReference>
<dbReference type="InterPro" id="IPR041413">
    <property type="entry name" value="MLTR_LBD"/>
</dbReference>
<evidence type="ECO:0000256" key="1">
    <source>
        <dbReference type="SAM" id="MobiDB-lite"/>
    </source>
</evidence>
<feature type="region of interest" description="Disordered" evidence="1">
    <location>
        <begin position="205"/>
        <end position="285"/>
    </location>
</feature>
<evidence type="ECO:0000259" key="2">
    <source>
        <dbReference type="PROSITE" id="PS50943"/>
    </source>
</evidence>
<comment type="caution">
    <text evidence="3">The sequence shown here is derived from an EMBL/GenBank/DDBJ whole genome shotgun (WGS) entry which is preliminary data.</text>
</comment>
<name>A0ABS1VZP5_9ACTN</name>
<protein>
    <submittedName>
        <fullName evidence="3">Helix-turn-helix domain-containing protein</fullName>
    </submittedName>
</protein>
<feature type="compositionally biased region" description="Low complexity" evidence="1">
    <location>
        <begin position="239"/>
        <end position="259"/>
    </location>
</feature>
<dbReference type="Proteomes" id="UP000598996">
    <property type="component" value="Unassembled WGS sequence"/>
</dbReference>
<dbReference type="PROSITE" id="PS50943">
    <property type="entry name" value="HTH_CROC1"/>
    <property type="match status" value="1"/>
</dbReference>
<feature type="domain" description="HTH cro/C1-type" evidence="2">
    <location>
        <begin position="32"/>
        <end position="79"/>
    </location>
</feature>
<keyword evidence="4" id="KW-1185">Reference proteome</keyword>